<dbReference type="Gene3D" id="3.90.70.10">
    <property type="entry name" value="Cysteine proteinases"/>
    <property type="match status" value="1"/>
</dbReference>
<organism evidence="1 2">
    <name type="scientific">Rhizopus stolonifer</name>
    <name type="common">Rhizopus nigricans</name>
    <dbReference type="NCBI Taxonomy" id="4846"/>
    <lineage>
        <taxon>Eukaryota</taxon>
        <taxon>Fungi</taxon>
        <taxon>Fungi incertae sedis</taxon>
        <taxon>Mucoromycota</taxon>
        <taxon>Mucoromycotina</taxon>
        <taxon>Mucoromycetes</taxon>
        <taxon>Mucorales</taxon>
        <taxon>Mucorineae</taxon>
        <taxon>Rhizopodaceae</taxon>
        <taxon>Rhizopus</taxon>
    </lineage>
</organism>
<keyword evidence="2" id="KW-1185">Reference proteome</keyword>
<dbReference type="STRING" id="4846.A0A367IKE7"/>
<dbReference type="Proteomes" id="UP000253551">
    <property type="component" value="Unassembled WGS sequence"/>
</dbReference>
<dbReference type="SUPFAM" id="SSF54001">
    <property type="entry name" value="Cysteine proteinases"/>
    <property type="match status" value="1"/>
</dbReference>
<feature type="non-terminal residue" evidence="1">
    <location>
        <position position="264"/>
    </location>
</feature>
<reference evidence="1 2" key="1">
    <citation type="journal article" date="2018" name="G3 (Bethesda)">
        <title>Phylogenetic and Phylogenomic Definition of Rhizopus Species.</title>
        <authorList>
            <person name="Gryganskyi A.P."/>
            <person name="Golan J."/>
            <person name="Dolatabadi S."/>
            <person name="Mondo S."/>
            <person name="Robb S."/>
            <person name="Idnurm A."/>
            <person name="Muszewska A."/>
            <person name="Steczkiewicz K."/>
            <person name="Masonjones S."/>
            <person name="Liao H.L."/>
            <person name="Gajdeczka M.T."/>
            <person name="Anike F."/>
            <person name="Vuek A."/>
            <person name="Anishchenko I.M."/>
            <person name="Voigt K."/>
            <person name="de Hoog G.S."/>
            <person name="Smith M.E."/>
            <person name="Heitman J."/>
            <person name="Vilgalys R."/>
            <person name="Stajich J.E."/>
        </authorList>
    </citation>
    <scope>NUCLEOTIDE SEQUENCE [LARGE SCALE GENOMIC DNA]</scope>
    <source>
        <strain evidence="1 2">LSU 92-RS-03</strain>
    </source>
</reference>
<gene>
    <name evidence="1" type="ORF">CU098_001261</name>
</gene>
<evidence type="ECO:0000313" key="2">
    <source>
        <dbReference type="Proteomes" id="UP000253551"/>
    </source>
</evidence>
<dbReference type="InterPro" id="IPR038765">
    <property type="entry name" value="Papain-like_cys_pep_sf"/>
</dbReference>
<comment type="caution">
    <text evidence="1">The sequence shown here is derived from an EMBL/GenBank/DDBJ whole genome shotgun (WGS) entry which is preliminary data.</text>
</comment>
<dbReference type="AlphaFoldDB" id="A0A367IKE7"/>
<evidence type="ECO:0008006" key="3">
    <source>
        <dbReference type="Google" id="ProtNLM"/>
    </source>
</evidence>
<dbReference type="EMBL" id="PJQM01007464">
    <property type="protein sequence ID" value="RCH78149.1"/>
    <property type="molecule type" value="Genomic_DNA"/>
</dbReference>
<dbReference type="OrthoDB" id="6287070at2759"/>
<proteinExistence type="predicted"/>
<sequence>MEKKSQRKRDKFWNLLGHLKHTTHTTKTHDEQAQITYLSTYAQHHFGKSLGSDFFASLLEDNEWDLKRALGDLSDYEEASHGILIEPPAEQQQLSLLGPENDGGTSCYIDSLLFAMYISNTAFDPLLTYDILPSDNEIKIQLQTVMRLFVNKLRKGHFISASYVHCFRKVLEEAAWHGKDSNGNWSQEDTSELFMFITEIFDLPYLPFQIRLFHGANHDMNDDRVMTDRTITLAIQDQQNKRLRLEDMLLDYFYNNVITGIKRE</sequence>
<name>A0A367IKE7_RHIST</name>
<accession>A0A367IKE7</accession>
<protein>
    <recommendedName>
        <fullName evidence="3">USP domain-containing protein</fullName>
    </recommendedName>
</protein>
<evidence type="ECO:0000313" key="1">
    <source>
        <dbReference type="EMBL" id="RCH78149.1"/>
    </source>
</evidence>